<evidence type="ECO:0000256" key="2">
    <source>
        <dbReference type="ARBA" id="ARBA00012417"/>
    </source>
</evidence>
<evidence type="ECO:0000256" key="1">
    <source>
        <dbReference type="ARBA" id="ARBA00006360"/>
    </source>
</evidence>
<proteinExistence type="inferred from homology"/>
<evidence type="ECO:0000256" key="5">
    <source>
        <dbReference type="ARBA" id="ARBA00022833"/>
    </source>
</evidence>
<keyword evidence="4" id="KW-0547">Nucleotide-binding</keyword>
<dbReference type="EC" id="2.7.7.7" evidence="2"/>
<dbReference type="AlphaFoldDB" id="K1RKJ8"/>
<comment type="similarity">
    <text evidence="1">Belongs to the DnaX/STICHEL family.</text>
</comment>
<dbReference type="NCBIfam" id="NF004046">
    <property type="entry name" value="PRK05563.1"/>
    <property type="match status" value="1"/>
</dbReference>
<dbReference type="CDD" id="cd00009">
    <property type="entry name" value="AAA"/>
    <property type="match status" value="1"/>
</dbReference>
<keyword evidence="5" id="KW-0862">Zinc</keyword>
<dbReference type="Pfam" id="PF13177">
    <property type="entry name" value="DNA_pol3_delta2"/>
    <property type="match status" value="1"/>
</dbReference>
<dbReference type="EMBL" id="AJWZ01011233">
    <property type="protein sequence ID" value="EKC45958.1"/>
    <property type="molecule type" value="Genomic_DNA"/>
</dbReference>
<evidence type="ECO:0000256" key="3">
    <source>
        <dbReference type="ARBA" id="ARBA00022723"/>
    </source>
</evidence>
<accession>K1RKJ8</accession>
<feature type="domain" description="AAA+ ATPase" evidence="9">
    <location>
        <begin position="45"/>
        <end position="187"/>
    </location>
</feature>
<evidence type="ECO:0000256" key="8">
    <source>
        <dbReference type="ARBA" id="ARBA00049244"/>
    </source>
</evidence>
<dbReference type="GO" id="GO:0009360">
    <property type="term" value="C:DNA polymerase III complex"/>
    <property type="evidence" value="ECO:0007669"/>
    <property type="project" value="InterPro"/>
</dbReference>
<dbReference type="GO" id="GO:0046872">
    <property type="term" value="F:metal ion binding"/>
    <property type="evidence" value="ECO:0007669"/>
    <property type="project" value="UniProtKB-KW"/>
</dbReference>
<dbReference type="InterPro" id="IPR003593">
    <property type="entry name" value="AAA+_ATPase"/>
</dbReference>
<evidence type="ECO:0000256" key="4">
    <source>
        <dbReference type="ARBA" id="ARBA00022741"/>
    </source>
</evidence>
<dbReference type="FunFam" id="3.40.50.300:FF:000014">
    <property type="entry name" value="DNA polymerase III subunit gamma/tau"/>
    <property type="match status" value="1"/>
</dbReference>
<dbReference type="FunFam" id="1.10.8.60:FF:000013">
    <property type="entry name" value="DNA polymerase III subunit gamma/tau"/>
    <property type="match status" value="1"/>
</dbReference>
<dbReference type="InterPro" id="IPR050238">
    <property type="entry name" value="DNA_Rep/Repair_Clamp_Loader"/>
</dbReference>
<dbReference type="CDD" id="cd18137">
    <property type="entry name" value="HLD_clamp_pol_III_gamma_tau"/>
    <property type="match status" value="1"/>
</dbReference>
<keyword evidence="6" id="KW-0067">ATP-binding</keyword>
<evidence type="ECO:0000256" key="6">
    <source>
        <dbReference type="ARBA" id="ARBA00022840"/>
    </source>
</evidence>
<dbReference type="PANTHER" id="PTHR11669">
    <property type="entry name" value="REPLICATION FACTOR C / DNA POLYMERASE III GAMMA-TAU SUBUNIT"/>
    <property type="match status" value="1"/>
</dbReference>
<comment type="catalytic activity">
    <reaction evidence="8">
        <text>DNA(n) + a 2'-deoxyribonucleoside 5'-triphosphate = DNA(n+1) + diphosphate</text>
        <dbReference type="Rhea" id="RHEA:22508"/>
        <dbReference type="Rhea" id="RHEA-COMP:17339"/>
        <dbReference type="Rhea" id="RHEA-COMP:17340"/>
        <dbReference type="ChEBI" id="CHEBI:33019"/>
        <dbReference type="ChEBI" id="CHEBI:61560"/>
        <dbReference type="ChEBI" id="CHEBI:173112"/>
        <dbReference type="EC" id="2.7.7.7"/>
    </reaction>
</comment>
<dbReference type="InterPro" id="IPR012763">
    <property type="entry name" value="DNA_pol_III_sug/sutau_N"/>
</dbReference>
<evidence type="ECO:0000259" key="9">
    <source>
        <dbReference type="SMART" id="SM00382"/>
    </source>
</evidence>
<gene>
    <name evidence="10" type="ORF">OBE_16553</name>
</gene>
<dbReference type="Pfam" id="PF22608">
    <property type="entry name" value="DNAX_ATPase_lid"/>
    <property type="match status" value="1"/>
</dbReference>
<evidence type="ECO:0000256" key="7">
    <source>
        <dbReference type="ARBA" id="ARBA00022932"/>
    </source>
</evidence>
<protein>
    <recommendedName>
        <fullName evidence="2">DNA-directed DNA polymerase</fullName>
        <ecNumber evidence="2">2.7.7.7</ecNumber>
    </recommendedName>
</protein>
<dbReference type="SMART" id="SM00382">
    <property type="entry name" value="AAA"/>
    <property type="match status" value="1"/>
</dbReference>
<dbReference type="PRINTS" id="PR00300">
    <property type="entry name" value="CLPPROTEASEA"/>
</dbReference>
<dbReference type="NCBIfam" id="TIGR02397">
    <property type="entry name" value="dnaX_nterm"/>
    <property type="match status" value="1"/>
</dbReference>
<comment type="caution">
    <text evidence="10">The sequence shown here is derived from an EMBL/GenBank/DDBJ whole genome shotgun (WGS) entry which is preliminary data.</text>
</comment>
<organism evidence="10">
    <name type="scientific">human gut metagenome</name>
    <dbReference type="NCBI Taxonomy" id="408170"/>
    <lineage>
        <taxon>unclassified sequences</taxon>
        <taxon>metagenomes</taxon>
        <taxon>organismal metagenomes</taxon>
    </lineage>
</organism>
<keyword evidence="7" id="KW-0239">DNA-directed DNA polymerase</keyword>
<dbReference type="PANTHER" id="PTHR11669:SF0">
    <property type="entry name" value="PROTEIN STICHEL-LIKE 2"/>
    <property type="match status" value="1"/>
</dbReference>
<keyword evidence="7" id="KW-0808">Transferase</keyword>
<name>K1RKJ8_9ZZZZ</name>
<dbReference type="InterPro" id="IPR001270">
    <property type="entry name" value="ClpA/B"/>
</dbReference>
<keyword evidence="3" id="KW-0479">Metal-binding</keyword>
<dbReference type="Gene3D" id="3.40.50.300">
    <property type="entry name" value="P-loop containing nucleotide triphosphate hydrolases"/>
    <property type="match status" value="1"/>
</dbReference>
<keyword evidence="7" id="KW-0548">Nucleotidyltransferase</keyword>
<evidence type="ECO:0000313" key="10">
    <source>
        <dbReference type="EMBL" id="EKC45958.1"/>
    </source>
</evidence>
<dbReference type="SUPFAM" id="SSF52540">
    <property type="entry name" value="P-loop containing nucleoside triphosphate hydrolases"/>
    <property type="match status" value="1"/>
</dbReference>
<dbReference type="InterPro" id="IPR027417">
    <property type="entry name" value="P-loop_NTPase"/>
</dbReference>
<dbReference type="GO" id="GO:0005524">
    <property type="term" value="F:ATP binding"/>
    <property type="evidence" value="ECO:0007669"/>
    <property type="project" value="UniProtKB-KW"/>
</dbReference>
<dbReference type="InterPro" id="IPR045085">
    <property type="entry name" value="HLD_clamp_pol_III_gamma_tau"/>
</dbReference>
<reference evidence="10" key="1">
    <citation type="journal article" date="2013" name="Environ. Microbiol.">
        <title>Microbiota from the distal guts of lean and obese adolescents exhibit partial functional redundancy besides clear differences in community structure.</title>
        <authorList>
            <person name="Ferrer M."/>
            <person name="Ruiz A."/>
            <person name="Lanza F."/>
            <person name="Haange S.B."/>
            <person name="Oberbach A."/>
            <person name="Till H."/>
            <person name="Bargiela R."/>
            <person name="Campoy C."/>
            <person name="Segura M.T."/>
            <person name="Richter M."/>
            <person name="von Bergen M."/>
            <person name="Seifert J."/>
            <person name="Suarez A."/>
        </authorList>
    </citation>
    <scope>NUCLEOTIDE SEQUENCE</scope>
</reference>
<dbReference type="GO" id="GO:0006261">
    <property type="term" value="P:DNA-templated DNA replication"/>
    <property type="evidence" value="ECO:0007669"/>
    <property type="project" value="TreeGrafter"/>
</dbReference>
<dbReference type="Gene3D" id="1.10.8.60">
    <property type="match status" value="1"/>
</dbReference>
<sequence length="572" mass="65181">MCYRNEVIYVYQSLYRKYRPKRFADVVGQDIVVRTLRNSIKNDKVSHAYMFVGPRGVGKTSIAKIFARAINCEKKDEGDVCGTCSSCNVSGEKECLDIIEIDAASNNGVDEIRELRDKVNLVPSELKYKIYIIDEVHMLTIQAFNALLKTLEEPPSHIIFILATTDPQKVPETIVSRCQCFNFNRISINNIVNRLLYICKKENISCDDDVLNQIALYSDGGMRDSLGMLDKLVVYGDGKITINDFFDLNGLVSDDEIKTFITNVIKNDVDSVISSIDTWNNNGINIINVTNQIISHLKALIVDYYSDKKISFENIDVLISLISKINEKMFDIKKSGNPKIYFEIVIIEFMSNNCSQNISREINLEKKVLVDEPNNMAVKNTSDNIDSVVSKDILSTNNNTNVLQKENEYDIDNSNIQEIIDIRINNTFAQADKAELISDKINFERLNEYTFDQNIGYLVCALLDGVIRVSSKNSVVISYEYDSVVNENIGRLTEFEKTLKDIANIDKKIAIITNKKWDEVKLEYIKNLKSGHKYEYIEEPIFVSNIVKKEKNKKNVNNDNAFADFGDIVEVE</sequence>
<dbReference type="GO" id="GO:0003887">
    <property type="term" value="F:DNA-directed DNA polymerase activity"/>
    <property type="evidence" value="ECO:0007669"/>
    <property type="project" value="UniProtKB-KW"/>
</dbReference>